<comment type="function">
    <text evidence="6 7">Catalyzes the reversible transfer of the terminal phosphate of ATP to form a long-chain polyphosphate (polyP).</text>
</comment>
<keyword evidence="4 6" id="KW-0418">Kinase</keyword>
<dbReference type="InterPro" id="IPR024953">
    <property type="entry name" value="PP_kinase_middle"/>
</dbReference>
<keyword evidence="6" id="KW-0479">Metal-binding</keyword>
<evidence type="ECO:0000259" key="10">
    <source>
        <dbReference type="Pfam" id="PF13090"/>
    </source>
</evidence>
<feature type="domain" description="Polyphosphate kinase C-terminal" evidence="11">
    <location>
        <begin position="309"/>
        <end position="473"/>
    </location>
</feature>
<evidence type="ECO:0000313" key="13">
    <source>
        <dbReference type="Proteomes" id="UP001357452"/>
    </source>
</evidence>
<feature type="binding site" evidence="6">
    <location>
        <position position="41"/>
    </location>
    <ligand>
        <name>ATP</name>
        <dbReference type="ChEBI" id="CHEBI:30616"/>
    </ligand>
</feature>
<dbReference type="SUPFAM" id="SSF140356">
    <property type="entry name" value="PPK N-terminal domain-like"/>
    <property type="match status" value="1"/>
</dbReference>
<name>A0ABU7RG04_9BACT</name>
<proteinExistence type="inferred from homology"/>
<feature type="binding site" evidence="6">
    <location>
        <position position="546"/>
    </location>
    <ligand>
        <name>ATP</name>
        <dbReference type="ChEBI" id="CHEBI:30616"/>
    </ligand>
</feature>
<feature type="domain" description="Polyphosphate kinase middle" evidence="8">
    <location>
        <begin position="111"/>
        <end position="284"/>
    </location>
</feature>
<dbReference type="HAMAP" id="MF_00347">
    <property type="entry name" value="Polyphosphate_kinase"/>
    <property type="match status" value="1"/>
</dbReference>
<dbReference type="Gene3D" id="1.20.58.310">
    <property type="entry name" value="Polyphosphate kinase N-terminal domain"/>
    <property type="match status" value="1"/>
</dbReference>
<dbReference type="SUPFAM" id="SSF56024">
    <property type="entry name" value="Phospholipase D/nuclease"/>
    <property type="match status" value="2"/>
</dbReference>
<evidence type="ECO:0000313" key="12">
    <source>
        <dbReference type="EMBL" id="MEE6186913.1"/>
    </source>
</evidence>
<feature type="binding site" evidence="6">
    <location>
        <position position="352"/>
    </location>
    <ligand>
        <name>Mg(2+)</name>
        <dbReference type="ChEBI" id="CHEBI:18420"/>
    </ligand>
</feature>
<dbReference type="InterPro" id="IPR036832">
    <property type="entry name" value="PPK_N_dom_sf"/>
</dbReference>
<evidence type="ECO:0000256" key="5">
    <source>
        <dbReference type="ARBA" id="ARBA00022840"/>
    </source>
</evidence>
<dbReference type="EC" id="2.7.4.1" evidence="6 7"/>
<comment type="cofactor">
    <cofactor evidence="6">
        <name>Mg(2+)</name>
        <dbReference type="ChEBI" id="CHEBI:18420"/>
    </cofactor>
</comment>
<keyword evidence="2 6" id="KW-0808">Transferase</keyword>
<feature type="domain" description="Polyphosphate kinase C-terminal" evidence="10">
    <location>
        <begin position="485"/>
        <end position="646"/>
    </location>
</feature>
<comment type="similarity">
    <text evidence="6 7">Belongs to the polyphosphate kinase 1 (PPK1) family.</text>
</comment>
<feature type="domain" description="Polyphosphate kinase N-terminal" evidence="9">
    <location>
        <begin position="6"/>
        <end position="100"/>
    </location>
</feature>
<dbReference type="PANTHER" id="PTHR30218">
    <property type="entry name" value="POLYPHOSPHATE KINASE"/>
    <property type="match status" value="1"/>
</dbReference>
<dbReference type="PANTHER" id="PTHR30218:SF0">
    <property type="entry name" value="POLYPHOSPHATE KINASE"/>
    <property type="match status" value="1"/>
</dbReference>
<evidence type="ECO:0000259" key="11">
    <source>
        <dbReference type="Pfam" id="PF17941"/>
    </source>
</evidence>
<dbReference type="InterPro" id="IPR025200">
    <property type="entry name" value="PPK_C_dom2"/>
</dbReference>
<dbReference type="InterPro" id="IPR003414">
    <property type="entry name" value="PP_kinase"/>
</dbReference>
<dbReference type="InterPro" id="IPR036830">
    <property type="entry name" value="PP_kinase_middle_dom_sf"/>
</dbReference>
<dbReference type="SUPFAM" id="SSF143724">
    <property type="entry name" value="PHP14-like"/>
    <property type="match status" value="1"/>
</dbReference>
<evidence type="ECO:0000259" key="8">
    <source>
        <dbReference type="Pfam" id="PF02503"/>
    </source>
</evidence>
<dbReference type="GO" id="GO:0008976">
    <property type="term" value="F:polyphosphate kinase activity"/>
    <property type="evidence" value="ECO:0007669"/>
    <property type="project" value="UniProtKB-EC"/>
</dbReference>
<feature type="binding site" evidence="6">
    <location>
        <position position="574"/>
    </location>
    <ligand>
        <name>ATP</name>
        <dbReference type="ChEBI" id="CHEBI:30616"/>
    </ligand>
</feature>
<keyword evidence="13" id="KW-1185">Reference proteome</keyword>
<evidence type="ECO:0000256" key="1">
    <source>
        <dbReference type="ARBA" id="ARBA00022553"/>
    </source>
</evidence>
<dbReference type="Proteomes" id="UP001357452">
    <property type="component" value="Unassembled WGS sequence"/>
</dbReference>
<dbReference type="Pfam" id="PF13089">
    <property type="entry name" value="PP_kinase_N"/>
    <property type="match status" value="1"/>
</dbReference>
<accession>A0ABU7RG04</accession>
<feature type="binding site" evidence="6">
    <location>
        <position position="445"/>
    </location>
    <ligand>
        <name>ATP</name>
        <dbReference type="ChEBI" id="CHEBI:30616"/>
    </ligand>
</feature>
<evidence type="ECO:0000256" key="7">
    <source>
        <dbReference type="RuleBase" id="RU003800"/>
    </source>
</evidence>
<feature type="binding site" evidence="6">
    <location>
        <position position="382"/>
    </location>
    <ligand>
        <name>Mg(2+)</name>
        <dbReference type="ChEBI" id="CHEBI:18420"/>
    </ligand>
</feature>
<comment type="caution">
    <text evidence="12">The sequence shown here is derived from an EMBL/GenBank/DDBJ whole genome shotgun (WGS) entry which is preliminary data.</text>
</comment>
<dbReference type="PIRSF" id="PIRSF015589">
    <property type="entry name" value="PP_kinase"/>
    <property type="match status" value="1"/>
</dbReference>
<dbReference type="Gene3D" id="3.30.1840.10">
    <property type="entry name" value="Polyphosphate kinase middle domain"/>
    <property type="match status" value="1"/>
</dbReference>
<keyword evidence="1 6" id="KW-0597">Phosphoprotein</keyword>
<keyword evidence="6" id="KW-0460">Magnesium</keyword>
<protein>
    <recommendedName>
        <fullName evidence="6 7">Polyphosphate kinase</fullName>
        <ecNumber evidence="6 7">2.7.4.1</ecNumber>
    </recommendedName>
    <alternativeName>
        <fullName evidence="6">ATP-polyphosphate phosphotransferase</fullName>
    </alternativeName>
    <alternativeName>
        <fullName evidence="6">Polyphosphoric acid kinase</fullName>
    </alternativeName>
</protein>
<feature type="active site" description="Phosphohistidine intermediate" evidence="6">
    <location>
        <position position="412"/>
    </location>
</feature>
<keyword evidence="5 6" id="KW-0067">ATP-binding</keyword>
<sequence>MLLKGRDTSWLEFNERLLYEAADTNVPLAERLKFLSIYSSNLDEFWRVRIPTITALGKVKKQHKAESAKEIISIISKQQECFGNIIKKTIEALKDHNIYVVYNEPIPYQIQEAVNHYFFAHIAGYLRIYYPQSPQDFFPQNNRIYLAAALETSSGERLAVVDIPSDRISRFFSVQADDIQYVVFIDDIIKSKLSILWPDIKVENAYSFKVTRDAELGLDDEFKGNLARKIAEQLAKRDYGLATRLLYDSRISESLLQQLIRNLGLQNAMIIKGGVYHNLKDLSAIPISDPSLKDKPWRPILHPLPAPTLLESIAKQDLLLHLPFHDYDTVLRFFNEIALDRSVTEINMTMYRISGTSQIAESLITAALNGKKVTVFVELKARFDEANNISWAKKMKAAGIRIIYSIPQMKVHAKVVLVKRKYQDKLQYLGLLGSGNFNEVTARFYTDQVLMTSNQQLLKDLNQLFKLLKKNKKVIAPDAITPKHLLIAPFNLQSTFTALIDREIAHAKANREAKIIAKINNLEDEKIINKLYEASNAGVKIRLIVRSICRLVPGVKGQSENITVARIVDRYLEHGRIFWFYNNGDDELYMGSADWMTRNLYRRIEVCFPVVDPQLKKALQHVLNIYMNDTAKAVWLTPDGPQKPETSQEIPLQAQAEMYKWVAAGCPTKL</sequence>
<dbReference type="EMBL" id="JAZGLY010000003">
    <property type="protein sequence ID" value="MEE6186913.1"/>
    <property type="molecule type" value="Genomic_DNA"/>
</dbReference>
<evidence type="ECO:0000256" key="6">
    <source>
        <dbReference type="HAMAP-Rule" id="MF_00347"/>
    </source>
</evidence>
<evidence type="ECO:0000256" key="3">
    <source>
        <dbReference type="ARBA" id="ARBA00022741"/>
    </source>
</evidence>
<evidence type="ECO:0000256" key="4">
    <source>
        <dbReference type="ARBA" id="ARBA00022777"/>
    </source>
</evidence>
<dbReference type="InterPro" id="IPR041108">
    <property type="entry name" value="PP_kinase_C_1"/>
</dbReference>
<comment type="catalytic activity">
    <reaction evidence="6 7">
        <text>[phosphate](n) + ATP = [phosphate](n+1) + ADP</text>
        <dbReference type="Rhea" id="RHEA:19573"/>
        <dbReference type="Rhea" id="RHEA-COMP:9859"/>
        <dbReference type="Rhea" id="RHEA-COMP:14280"/>
        <dbReference type="ChEBI" id="CHEBI:16838"/>
        <dbReference type="ChEBI" id="CHEBI:30616"/>
        <dbReference type="ChEBI" id="CHEBI:456216"/>
        <dbReference type="EC" id="2.7.4.1"/>
    </reaction>
</comment>
<dbReference type="NCBIfam" id="NF003917">
    <property type="entry name" value="PRK05443.1-1"/>
    <property type="match status" value="1"/>
</dbReference>
<evidence type="ECO:0000259" key="9">
    <source>
        <dbReference type="Pfam" id="PF13089"/>
    </source>
</evidence>
<dbReference type="CDD" id="cd09168">
    <property type="entry name" value="PLDc_PaPPK1_C2_like"/>
    <property type="match status" value="1"/>
</dbReference>
<keyword evidence="3 6" id="KW-0547">Nucleotide-binding</keyword>
<dbReference type="InterPro" id="IPR025198">
    <property type="entry name" value="PPK_N_dom"/>
</dbReference>
<dbReference type="Pfam" id="PF17941">
    <property type="entry name" value="PP_kinase_C_1"/>
    <property type="match status" value="1"/>
</dbReference>
<organism evidence="12 13">
    <name type="scientific">Niabella digestorum</name>
    <dbReference type="NCBI Taxonomy" id="3117701"/>
    <lineage>
        <taxon>Bacteria</taxon>
        <taxon>Pseudomonadati</taxon>
        <taxon>Bacteroidota</taxon>
        <taxon>Chitinophagia</taxon>
        <taxon>Chitinophagales</taxon>
        <taxon>Chitinophagaceae</taxon>
        <taxon>Niabella</taxon>
    </lineage>
</organism>
<dbReference type="Pfam" id="PF13090">
    <property type="entry name" value="PP_kinase_C"/>
    <property type="match status" value="1"/>
</dbReference>
<reference evidence="12 13" key="1">
    <citation type="submission" date="2024-01" db="EMBL/GenBank/DDBJ databases">
        <title>Niabella digestum sp. nov., isolated from waste digestion system.</title>
        <authorList>
            <person name="Zhang L."/>
        </authorList>
    </citation>
    <scope>NUCLEOTIDE SEQUENCE [LARGE SCALE GENOMIC DNA]</scope>
    <source>
        <strain evidence="12 13">A18</strain>
    </source>
</reference>
<dbReference type="Gene3D" id="3.30.870.10">
    <property type="entry name" value="Endonuclease Chain A"/>
    <property type="match status" value="2"/>
</dbReference>
<dbReference type="RefSeq" id="WP_330974322.1">
    <property type="nucleotide sequence ID" value="NZ_JAZGLY010000003.1"/>
</dbReference>
<comment type="PTM">
    <text evidence="6 7">An intermediate of this reaction is the autophosphorylated ppk in which a phosphate is covalently linked to a histidine residue through a N-P bond.</text>
</comment>
<evidence type="ECO:0000256" key="2">
    <source>
        <dbReference type="ARBA" id="ARBA00022679"/>
    </source>
</evidence>
<gene>
    <name evidence="12" type="primary">ppk1</name>
    <name evidence="6" type="synonym">ppk</name>
    <name evidence="12" type="ORF">V2H41_06475</name>
</gene>
<dbReference type="Pfam" id="PF02503">
    <property type="entry name" value="PP_kinase"/>
    <property type="match status" value="1"/>
</dbReference>
<dbReference type="NCBIfam" id="TIGR03705">
    <property type="entry name" value="poly_P_kin"/>
    <property type="match status" value="1"/>
</dbReference>